<dbReference type="GO" id="GO:0003700">
    <property type="term" value="F:DNA-binding transcription factor activity"/>
    <property type="evidence" value="ECO:0007669"/>
    <property type="project" value="TreeGrafter"/>
</dbReference>
<gene>
    <name evidence="4" type="ORF">VOLCADRAFT_89032</name>
</gene>
<feature type="compositionally biased region" description="Acidic residues" evidence="3">
    <location>
        <begin position="2049"/>
        <end position="2060"/>
    </location>
</feature>
<dbReference type="EMBL" id="GL378332">
    <property type="protein sequence ID" value="EFJ50059.1"/>
    <property type="molecule type" value="Genomic_DNA"/>
</dbReference>
<dbReference type="SUPFAM" id="SSF47823">
    <property type="entry name" value="lambda integrase-like, N-terminal domain"/>
    <property type="match status" value="1"/>
</dbReference>
<evidence type="ECO:0000256" key="3">
    <source>
        <dbReference type="SAM" id="MobiDB-lite"/>
    </source>
</evidence>
<dbReference type="GO" id="GO:0005634">
    <property type="term" value="C:nucleus"/>
    <property type="evidence" value="ECO:0007669"/>
    <property type="project" value="TreeGrafter"/>
</dbReference>
<dbReference type="GO" id="GO:0080142">
    <property type="term" value="P:regulation of salicylic acid biosynthetic process"/>
    <property type="evidence" value="ECO:0007669"/>
    <property type="project" value="TreeGrafter"/>
</dbReference>
<dbReference type="Gene3D" id="1.10.150.130">
    <property type="match status" value="1"/>
</dbReference>
<feature type="coiled-coil region" evidence="2">
    <location>
        <begin position="1205"/>
        <end position="1246"/>
    </location>
</feature>
<dbReference type="SUPFAM" id="SSF57756">
    <property type="entry name" value="Retrovirus zinc finger-like domains"/>
    <property type="match status" value="1"/>
</dbReference>
<dbReference type="InterPro" id="IPR012416">
    <property type="entry name" value="CBP60"/>
</dbReference>
<dbReference type="InterPro" id="IPR010998">
    <property type="entry name" value="Integrase_recombinase_N"/>
</dbReference>
<dbReference type="STRING" id="3068.D8TQL9"/>
<feature type="region of interest" description="Disordered" evidence="3">
    <location>
        <begin position="317"/>
        <end position="344"/>
    </location>
</feature>
<feature type="region of interest" description="Disordered" evidence="3">
    <location>
        <begin position="153"/>
        <end position="192"/>
    </location>
</feature>
<feature type="region of interest" description="Disordered" evidence="3">
    <location>
        <begin position="2004"/>
        <end position="2073"/>
    </location>
</feature>
<feature type="region of interest" description="Disordered" evidence="3">
    <location>
        <begin position="863"/>
        <end position="899"/>
    </location>
</feature>
<proteinExistence type="predicted"/>
<accession>D8TQL9</accession>
<dbReference type="RefSeq" id="XP_002948679.1">
    <property type="nucleotide sequence ID" value="XM_002948633.1"/>
</dbReference>
<feature type="region of interest" description="Disordered" evidence="3">
    <location>
        <begin position="804"/>
        <end position="846"/>
    </location>
</feature>
<dbReference type="eggNOG" id="ENOG502QUG9">
    <property type="taxonomic scope" value="Eukaryota"/>
</dbReference>
<dbReference type="InterPro" id="IPR036875">
    <property type="entry name" value="Znf_CCHC_sf"/>
</dbReference>
<dbReference type="PANTHER" id="PTHR31713:SF96">
    <property type="entry name" value="OS02G0562300 PROTEIN"/>
    <property type="match status" value="1"/>
</dbReference>
<dbReference type="Proteomes" id="UP000001058">
    <property type="component" value="Unassembled WGS sequence"/>
</dbReference>
<dbReference type="GO" id="GO:0043565">
    <property type="term" value="F:sequence-specific DNA binding"/>
    <property type="evidence" value="ECO:0007669"/>
    <property type="project" value="TreeGrafter"/>
</dbReference>
<evidence type="ECO:0000256" key="1">
    <source>
        <dbReference type="ARBA" id="ARBA00023125"/>
    </source>
</evidence>
<dbReference type="InParanoid" id="D8TQL9"/>
<dbReference type="GO" id="GO:0008270">
    <property type="term" value="F:zinc ion binding"/>
    <property type="evidence" value="ECO:0007669"/>
    <property type="project" value="InterPro"/>
</dbReference>
<dbReference type="PANTHER" id="PTHR31713">
    <property type="entry name" value="OS02G0177800 PROTEIN"/>
    <property type="match status" value="1"/>
</dbReference>
<keyword evidence="5" id="KW-1185">Reference proteome</keyword>
<feature type="compositionally biased region" description="Low complexity" evidence="3">
    <location>
        <begin position="822"/>
        <end position="831"/>
    </location>
</feature>
<dbReference type="GeneID" id="9627366"/>
<evidence type="ECO:0000313" key="4">
    <source>
        <dbReference type="EMBL" id="EFJ50059.1"/>
    </source>
</evidence>
<name>D8TQL9_VOLCA</name>
<dbReference type="OrthoDB" id="542778at2759"/>
<sequence length="2112" mass="222091">MDNELKNLIEPLTRKPHTAIELWGGPMRLRPATEYVATRLRSFARRFAGQHAPHLSEAQVQQAVYVDLLEQPPLPQIDKLLKQHAAVGGGSGGVCSGGGSAAADGTGTMVAEAAEAAPPPPPRPVVHPGAALAVAAAAAAALAGMVDGGMQGGGRGGGGTAAAATLGAMSARSQSRPPLPSHSPSPSFTAQTLGLVDGTGAVGTQGRPSTPTVSTKAAAAAVASQPLPLPAPPPEQPQAASSSATWDVGAAAARPLCLVFRHECSALGCRDPQCMLCQYNPLRLCERNFGKKYLVGDLLRAKCGATIRVELRRTGGAAGGAGGAAGGGGGGGGPGNDSAAAAGPGGGWGGGGGGCGSAVGRAPGSLIEEEELNNVMLEDEPLLQYKAAGVAAAAASRRILIKPERGVAALPDLTVTDSSEALLTGRKPPFRLMVSAVSADDTAVPMPAYGYAVSEDFVVATRRVKQANKADIPLLDDHVSKIEHIGRETVKKLADLRAAAAELGVNLRLPEGVSASVSSVGQFLALAEGAEKDGQLKKVLQMILKLSKEKWDEAAAHAAQAVLSDFRRRVWYPSGSPITPPLSVGLVFGCKYGAVLLKEPVSLVHNVVGGGVRVSPEDELDPPFLNVLRQMKQQAAASWWAPGHPGWGIFKDTVHLPAATVAAVACGAADPRLRGSTLPTGVLVQAPVLGIGGAVPVPEQQQQSQLGQRRSSGTCALAPAVGGGAASLPALQQQQQLTGLTAVLMAASGGGGGGGGGRQGCAIAAPGQTANAASGTNTSSSAAAAATAAGSLLQQLIAARCQLQTAAQPPQQPPLPTPPPSQQQQAQQLPSIGSGRGPDPAATGNQVLSGLGAHLQALLGRSENAAQAQAQPLHHPRPPEHATSNGVSGGGAGSGSAPLPQLLATITSVPSLSSCLASAPHGSSGGQPTRGSFGIASLLPTFSFGPDGRIMNVQSREAATNGSAPDLTKLSASGAGGGGATGAAATAAATFDGRCTPTRSGAAAAAARAALAAPAAAEIVAACQYDENAVEYGKGAGSQEQQRGHMAGRVSEQEPKAEEVEIAQSVTMFPFLGLEVALVAMFAGIVMMPAKRRVGDQVVELQKVHADLHAQLTAIEQADDYQKAASLLASDPLARLNKKKFSTAMGHAWDTCVSLKSQMASVSAHIAQLEMTMEQPAMKVLVSDKSGRVMERPFKDLDYVNDGWVNKSGKEHKALKRENRELNQIYHALQKVNRNLEDEREARRDEAPPEQIEELEKATNDAITEGENLLTDLNTRLRKAMLVGWETVESLDLPDCCKSEEERSKLLSAHKRVVAEKECERRGNKPSAQKPFGAGFRQRQFVAPSPGFGQAQVGFGSVQGAMLPHQALPFAPGLQFGGMAPMSQGGGKPPWAPKPTDQCHRCKQFGHFANMCSNPPAPRSWTKQWVQQGFPLWWKQAGVTPPPRVMRNHQGALEQRAFVTESVSALLAAGAVRQVAGVGDAFAASFWERAGRLVAPNHLGLLAESQAFAASSRAASTKKVYAYPWEGFKSWCRAGGYCYLPASPVVVGMHLTSVAKTASSYATVKLASAAIFMQHDLACEGANPTKHPFCKAVRAAAKRSLGTAVLNRTQARLTSISGTQARLTSISDPQKFHTRSFLNEDTDRQQAVLESRDMEYSGKFQNLVLITKYAQIPKTNYTKSPTVRDLNEHVTVDLLTSQVPKAQMTEPAVPKSSFGASVDPQKFHTRSFLNEDTDRQQAVLESRDMEYSGKFQNLVLITKYAQIPKTNYTKSPTVRDLNEHVTVDLLLQSAPASLQRYWRKESAPFLVTIHCMAHRTDLAAEVLNVAAIIERIVQLLTNVHSHFSRSSKRITALKRVASEAGTRGNRMLKNVEPRWISIYRPLCRVLDESAALTAYFDPELALLSAALAMRGVAAMVTAVAMARREVVVEMEVDIVQRAMNNPTLQPSSPAILMNTQSASQKPVSRQCWHVDLNRGIDKHPALRMHWYVTEKKQKNETMQIALFGRAKDGKGMQGRAREGKGGQGRAREGKGGQGRAREGKGGQGRAEEERGEQETAEEGSGEQGAAEEGMRGQGRASRLSCICAALSGPPQRLFYKRPAFRGRCLYAPKSTP</sequence>
<feature type="compositionally biased region" description="Low complexity" evidence="3">
    <location>
        <begin position="161"/>
        <end position="176"/>
    </location>
</feature>
<evidence type="ECO:0000256" key="2">
    <source>
        <dbReference type="SAM" id="Coils"/>
    </source>
</evidence>
<keyword evidence="1" id="KW-0238">DNA-binding</keyword>
<feature type="compositionally biased region" description="Gly residues" evidence="3">
    <location>
        <begin position="317"/>
        <end position="335"/>
    </location>
</feature>
<feature type="compositionally biased region" description="Pro residues" evidence="3">
    <location>
        <begin position="810"/>
        <end position="821"/>
    </location>
</feature>
<dbReference type="KEGG" id="vcn:VOLCADRAFT_89032"/>
<keyword evidence="2" id="KW-0175">Coiled coil</keyword>
<feature type="compositionally biased region" description="Basic and acidic residues" evidence="3">
    <location>
        <begin position="2005"/>
        <end position="2048"/>
    </location>
</feature>
<evidence type="ECO:0000313" key="5">
    <source>
        <dbReference type="Proteomes" id="UP000001058"/>
    </source>
</evidence>
<reference evidence="4 5" key="1">
    <citation type="journal article" date="2010" name="Science">
        <title>Genomic analysis of organismal complexity in the multicellular green alga Volvox carteri.</title>
        <authorList>
            <person name="Prochnik S.E."/>
            <person name="Umen J."/>
            <person name="Nedelcu A.M."/>
            <person name="Hallmann A."/>
            <person name="Miller S.M."/>
            <person name="Nishii I."/>
            <person name="Ferris P."/>
            <person name="Kuo A."/>
            <person name="Mitros T."/>
            <person name="Fritz-Laylin L.K."/>
            <person name="Hellsten U."/>
            <person name="Chapman J."/>
            <person name="Simakov O."/>
            <person name="Rensing S.A."/>
            <person name="Terry A."/>
            <person name="Pangilinan J."/>
            <person name="Kapitonov V."/>
            <person name="Jurka J."/>
            <person name="Salamov A."/>
            <person name="Shapiro H."/>
            <person name="Schmutz J."/>
            <person name="Grimwood J."/>
            <person name="Lindquist E."/>
            <person name="Lucas S."/>
            <person name="Grigoriev I.V."/>
            <person name="Schmitt R."/>
            <person name="Kirk D."/>
            <person name="Rokhsar D.S."/>
        </authorList>
    </citation>
    <scope>NUCLEOTIDE SEQUENCE [LARGE SCALE GENOMIC DNA]</scope>
    <source>
        <strain evidence="5">f. Nagariensis / Eve</strain>
    </source>
</reference>
<organism evidence="5">
    <name type="scientific">Volvox carteri f. nagariensis</name>
    <dbReference type="NCBI Taxonomy" id="3068"/>
    <lineage>
        <taxon>Eukaryota</taxon>
        <taxon>Viridiplantae</taxon>
        <taxon>Chlorophyta</taxon>
        <taxon>core chlorophytes</taxon>
        <taxon>Chlorophyceae</taxon>
        <taxon>CS clade</taxon>
        <taxon>Chlamydomonadales</taxon>
        <taxon>Volvocaceae</taxon>
        <taxon>Volvox</taxon>
    </lineage>
</organism>
<protein>
    <submittedName>
        <fullName evidence="4">Uncharacterized protein</fullName>
    </submittedName>
</protein>
<dbReference type="GO" id="GO:0005516">
    <property type="term" value="F:calmodulin binding"/>
    <property type="evidence" value="ECO:0007669"/>
    <property type="project" value="InterPro"/>
</dbReference>